<dbReference type="GO" id="GO:0005737">
    <property type="term" value="C:cytoplasm"/>
    <property type="evidence" value="ECO:0007669"/>
    <property type="project" value="TreeGrafter"/>
</dbReference>
<dbReference type="PANTHER" id="PTHR46231:SF1">
    <property type="entry name" value="ANKYRIN REPEAT AND BTB_POZ DOMAIN-CONTAINING PROTEIN 1"/>
    <property type="match status" value="1"/>
</dbReference>
<dbReference type="Proteomes" id="UP000315295">
    <property type="component" value="Unassembled WGS sequence"/>
</dbReference>
<accession>A0A540M3C4</accession>
<dbReference type="PANTHER" id="PTHR46231">
    <property type="entry name" value="ANKYRIN REPEAT AND BTB/POZ DOMAIN-CONTAINING PROTEIN 1"/>
    <property type="match status" value="1"/>
</dbReference>
<proteinExistence type="predicted"/>
<dbReference type="GO" id="GO:0000151">
    <property type="term" value="C:ubiquitin ligase complex"/>
    <property type="evidence" value="ECO:0007669"/>
    <property type="project" value="TreeGrafter"/>
</dbReference>
<reference evidence="4 5" key="1">
    <citation type="journal article" date="2019" name="G3 (Bethesda)">
        <title>Sequencing of a Wild Apple (Malus baccata) Genome Unravels the Differences Between Cultivated and Wild Apple Species Regarding Disease Resistance and Cold Tolerance.</title>
        <authorList>
            <person name="Chen X."/>
        </authorList>
    </citation>
    <scope>NUCLEOTIDE SEQUENCE [LARGE SCALE GENOMIC DNA]</scope>
    <source>
        <strain evidence="5">cv. Shandingzi</strain>
        <tissue evidence="4">Leaves</tissue>
    </source>
</reference>
<evidence type="ECO:0000313" key="4">
    <source>
        <dbReference type="EMBL" id="TQD93244.1"/>
    </source>
</evidence>
<organism evidence="4 5">
    <name type="scientific">Malus baccata</name>
    <name type="common">Siberian crab apple</name>
    <name type="synonym">Pyrus baccata</name>
    <dbReference type="NCBI Taxonomy" id="106549"/>
    <lineage>
        <taxon>Eukaryota</taxon>
        <taxon>Viridiplantae</taxon>
        <taxon>Streptophyta</taxon>
        <taxon>Embryophyta</taxon>
        <taxon>Tracheophyta</taxon>
        <taxon>Spermatophyta</taxon>
        <taxon>Magnoliopsida</taxon>
        <taxon>eudicotyledons</taxon>
        <taxon>Gunneridae</taxon>
        <taxon>Pentapetalae</taxon>
        <taxon>rosids</taxon>
        <taxon>fabids</taxon>
        <taxon>Rosales</taxon>
        <taxon>Rosaceae</taxon>
        <taxon>Amygdaloideae</taxon>
        <taxon>Maleae</taxon>
        <taxon>Malus</taxon>
    </lineage>
</organism>
<gene>
    <name evidence="4" type="ORF">C1H46_021149</name>
</gene>
<sequence>MHVTSGTRCLSTTRASPDTSRPPMLLENGAICSEHTFDGNRCHYAALNLKVQKLLQAFEARPPPLNPLQAAMREIFLGCGANRDAHIEI</sequence>
<dbReference type="InterPro" id="IPR044515">
    <property type="entry name" value="ABTB1"/>
</dbReference>
<keyword evidence="5" id="KW-1185">Reference proteome</keyword>
<dbReference type="EMBL" id="VIEB01000373">
    <property type="protein sequence ID" value="TQD93244.1"/>
    <property type="molecule type" value="Genomic_DNA"/>
</dbReference>
<dbReference type="AlphaFoldDB" id="A0A540M3C4"/>
<dbReference type="STRING" id="106549.A0A540M3C4"/>
<feature type="compositionally biased region" description="Polar residues" evidence="3">
    <location>
        <begin position="1"/>
        <end position="19"/>
    </location>
</feature>
<evidence type="ECO:0000256" key="1">
    <source>
        <dbReference type="ARBA" id="ARBA00022737"/>
    </source>
</evidence>
<feature type="region of interest" description="Disordered" evidence="3">
    <location>
        <begin position="1"/>
        <end position="22"/>
    </location>
</feature>
<comment type="caution">
    <text evidence="4">The sequence shown here is derived from an EMBL/GenBank/DDBJ whole genome shotgun (WGS) entry which is preliminary data.</text>
</comment>
<evidence type="ECO:0000313" key="5">
    <source>
        <dbReference type="Proteomes" id="UP000315295"/>
    </source>
</evidence>
<keyword evidence="2" id="KW-0040">ANK repeat</keyword>
<evidence type="ECO:0000256" key="3">
    <source>
        <dbReference type="SAM" id="MobiDB-lite"/>
    </source>
</evidence>
<protein>
    <submittedName>
        <fullName evidence="4">Uncharacterized protein</fullName>
    </submittedName>
</protein>
<evidence type="ECO:0000256" key="2">
    <source>
        <dbReference type="ARBA" id="ARBA00023043"/>
    </source>
</evidence>
<name>A0A540M3C4_MALBA</name>
<keyword evidence="1" id="KW-0677">Repeat</keyword>